<dbReference type="PANTHER" id="PTHR45982">
    <property type="entry name" value="REGULATOR OF CHROMOSOME CONDENSATION"/>
    <property type="match status" value="1"/>
</dbReference>
<evidence type="ECO:0000256" key="2">
    <source>
        <dbReference type="ARBA" id="ARBA00022737"/>
    </source>
</evidence>
<sequence length="546" mass="58395">MPPRRSTRAASVKPQPVKPEVKKPAAKAPARARTATKRPAPPEDESRTPSPTPPTKRRRAGSRAAATRAEAPEPKAKPAPKKPIERKKVEKVEKEQKPYFNPLPAPPEHLRPAPQLFAWGAGNFGQFGMGEDSLGELEKPQRNKLVETKMQEGVYGEEGAGLEAVAAGGMYSLFVDEKGTIWSCGTNDDAALGRITSNIPNPDKEGEFLDIDTLTSQPFPLQSLVDQNFRAVRIAAGDSISAAISSQGDLRVWGSFRGVEGLLGFSSGQKHQFLPVPILDLPSKPGDAEKFTAVAAGNNHLVVLTTHGHVYTWGAGEQGQLGRKVLERRKIHGTTPEKIVLGGRSHKAVVIGAGNYTSFAVDEKGDVWAWGLNNMGQTGTGFTSAASDSEVQLPKKVIGLSKKELGDDETVVQIAGGEHHTLFLTSTGKVYACGRSNGGQVGIDEDDPVVKDREFPDMLEKPTLVTFPDMDDPIVHISAGIHNNLAVTQGGALYTWGTGPQSELGAGDETELWTPKMIVRKDGGSWAATAGSCGGQHTLALLRKKT</sequence>
<dbReference type="InterPro" id="IPR000408">
    <property type="entry name" value="Reg_chr_condens"/>
</dbReference>
<dbReference type="InterPro" id="IPR009091">
    <property type="entry name" value="RCC1/BLIP-II"/>
</dbReference>
<dbReference type="Gene3D" id="2.130.10.30">
    <property type="entry name" value="Regulator of chromosome condensation 1/beta-lactamase-inhibitor protein II"/>
    <property type="match status" value="1"/>
</dbReference>
<dbReference type="InterPro" id="IPR058923">
    <property type="entry name" value="RCC1-like_dom"/>
</dbReference>
<feature type="repeat" description="RCC1" evidence="3">
    <location>
        <begin position="491"/>
        <end position="544"/>
    </location>
</feature>
<dbReference type="PROSITE" id="PS00625">
    <property type="entry name" value="RCC1_1"/>
    <property type="match status" value="1"/>
</dbReference>
<feature type="repeat" description="RCC1" evidence="3">
    <location>
        <begin position="308"/>
        <end position="364"/>
    </location>
</feature>
<evidence type="ECO:0000256" key="3">
    <source>
        <dbReference type="PROSITE-ProRule" id="PRU00235"/>
    </source>
</evidence>
<dbReference type="EMBL" id="MLYV02000468">
    <property type="protein sequence ID" value="PSR93726.1"/>
    <property type="molecule type" value="Genomic_DNA"/>
</dbReference>
<keyword evidence="2" id="KW-0677">Repeat</keyword>
<dbReference type="PANTHER" id="PTHR45982:SF1">
    <property type="entry name" value="REGULATOR OF CHROMOSOME CONDENSATION"/>
    <property type="match status" value="1"/>
</dbReference>
<name>A0A2R6PMU2_9APHY</name>
<dbReference type="SUPFAM" id="SSF50985">
    <property type="entry name" value="RCC1/BLIP-II"/>
    <property type="match status" value="1"/>
</dbReference>
<evidence type="ECO:0000313" key="7">
    <source>
        <dbReference type="Proteomes" id="UP000186601"/>
    </source>
</evidence>
<feature type="repeat" description="RCC1" evidence="3">
    <location>
        <begin position="365"/>
        <end position="427"/>
    </location>
</feature>
<feature type="repeat" description="RCC1" evidence="3">
    <location>
        <begin position="248"/>
        <end position="307"/>
    </location>
</feature>
<feature type="repeat" description="RCC1" evidence="3">
    <location>
        <begin position="428"/>
        <end position="490"/>
    </location>
</feature>
<comment type="caution">
    <text evidence="6">The sequence shown here is derived from an EMBL/GenBank/DDBJ whole genome shotgun (WGS) entry which is preliminary data.</text>
</comment>
<protein>
    <recommendedName>
        <fullName evidence="5">RCC1-like domain-containing protein</fullName>
    </recommendedName>
</protein>
<organism evidence="6 7">
    <name type="scientific">Hermanssonia centrifuga</name>
    <dbReference type="NCBI Taxonomy" id="98765"/>
    <lineage>
        <taxon>Eukaryota</taxon>
        <taxon>Fungi</taxon>
        <taxon>Dikarya</taxon>
        <taxon>Basidiomycota</taxon>
        <taxon>Agaricomycotina</taxon>
        <taxon>Agaricomycetes</taxon>
        <taxon>Polyporales</taxon>
        <taxon>Meruliaceae</taxon>
        <taxon>Hermanssonia</taxon>
    </lineage>
</organism>
<dbReference type="GO" id="GO:0005737">
    <property type="term" value="C:cytoplasm"/>
    <property type="evidence" value="ECO:0007669"/>
    <property type="project" value="TreeGrafter"/>
</dbReference>
<dbReference type="OrthoDB" id="61110at2759"/>
<dbReference type="Proteomes" id="UP000186601">
    <property type="component" value="Unassembled WGS sequence"/>
</dbReference>
<dbReference type="AlphaFoldDB" id="A0A2R6PMU2"/>
<keyword evidence="7" id="KW-1185">Reference proteome</keyword>
<proteinExistence type="predicted"/>
<feature type="repeat" description="RCC1" evidence="3">
    <location>
        <begin position="114"/>
        <end position="178"/>
    </location>
</feature>
<accession>A0A2R6PMU2</accession>
<keyword evidence="1" id="KW-0344">Guanine-nucleotide releasing factor</keyword>
<dbReference type="GO" id="GO:0005085">
    <property type="term" value="F:guanyl-nucleotide exchange factor activity"/>
    <property type="evidence" value="ECO:0007669"/>
    <property type="project" value="TreeGrafter"/>
</dbReference>
<evidence type="ECO:0000313" key="6">
    <source>
        <dbReference type="EMBL" id="PSR93726.1"/>
    </source>
</evidence>
<feature type="compositionally biased region" description="Basic and acidic residues" evidence="4">
    <location>
        <begin position="70"/>
        <end position="97"/>
    </location>
</feature>
<dbReference type="Pfam" id="PF25390">
    <property type="entry name" value="WD40_RLD"/>
    <property type="match status" value="1"/>
</dbReference>
<evidence type="ECO:0000259" key="5">
    <source>
        <dbReference type="Pfam" id="PF25390"/>
    </source>
</evidence>
<reference evidence="6 7" key="1">
    <citation type="submission" date="2018-02" db="EMBL/GenBank/DDBJ databases">
        <title>Genome sequence of the basidiomycete white-rot fungus Phlebia centrifuga.</title>
        <authorList>
            <person name="Granchi Z."/>
            <person name="Peng M."/>
            <person name="de Vries R.P."/>
            <person name="Hilden K."/>
            <person name="Makela M.R."/>
            <person name="Grigoriev I."/>
            <person name="Riley R."/>
        </authorList>
    </citation>
    <scope>NUCLEOTIDE SEQUENCE [LARGE SCALE GENOMIC DNA]</scope>
    <source>
        <strain evidence="6 7">FBCC195</strain>
    </source>
</reference>
<feature type="domain" description="RCC1-like" evidence="5">
    <location>
        <begin position="115"/>
        <end position="540"/>
    </location>
</feature>
<dbReference type="InterPro" id="IPR051553">
    <property type="entry name" value="Ran_GTPase-activating"/>
</dbReference>
<feature type="repeat" description="RCC1" evidence="3">
    <location>
        <begin position="179"/>
        <end position="247"/>
    </location>
</feature>
<dbReference type="PRINTS" id="PR00633">
    <property type="entry name" value="RCCNDNSATION"/>
</dbReference>
<dbReference type="PROSITE" id="PS00626">
    <property type="entry name" value="RCC1_2"/>
    <property type="match status" value="2"/>
</dbReference>
<gene>
    <name evidence="6" type="ORF">PHLCEN_2v4621</name>
</gene>
<evidence type="ECO:0000256" key="4">
    <source>
        <dbReference type="SAM" id="MobiDB-lite"/>
    </source>
</evidence>
<dbReference type="PROSITE" id="PS50012">
    <property type="entry name" value="RCC1_3"/>
    <property type="match status" value="7"/>
</dbReference>
<feature type="region of interest" description="Disordered" evidence="4">
    <location>
        <begin position="1"/>
        <end position="107"/>
    </location>
</feature>
<evidence type="ECO:0000256" key="1">
    <source>
        <dbReference type="ARBA" id="ARBA00022658"/>
    </source>
</evidence>
<dbReference type="STRING" id="98765.A0A2R6PMU2"/>